<keyword evidence="2" id="KW-1185">Reference proteome</keyword>
<evidence type="ECO:0000313" key="2">
    <source>
        <dbReference type="Proteomes" id="UP000680206"/>
    </source>
</evidence>
<proteinExistence type="predicted"/>
<protein>
    <submittedName>
        <fullName evidence="1">Uncharacterized protein</fullName>
    </submittedName>
</protein>
<dbReference type="EMBL" id="JAGEPF010000040">
    <property type="protein sequence ID" value="MBO2464962.1"/>
    <property type="molecule type" value="Genomic_DNA"/>
</dbReference>
<sequence>MTVAELRAALADLPDTLLVIVQSDSEGDNYSPVADIELALYTPASTWEGSRHGSDEPHTPRTASPAVFIVPIC</sequence>
<evidence type="ECO:0000313" key="1">
    <source>
        <dbReference type="EMBL" id="MBO2464962.1"/>
    </source>
</evidence>
<organism evidence="1 2">
    <name type="scientific">Actinomadura violacea</name>
    <dbReference type="NCBI Taxonomy" id="2819934"/>
    <lineage>
        <taxon>Bacteria</taxon>
        <taxon>Bacillati</taxon>
        <taxon>Actinomycetota</taxon>
        <taxon>Actinomycetes</taxon>
        <taxon>Streptosporangiales</taxon>
        <taxon>Thermomonosporaceae</taxon>
        <taxon>Actinomadura</taxon>
    </lineage>
</organism>
<dbReference type="RefSeq" id="WP_208251825.1">
    <property type="nucleotide sequence ID" value="NZ_JAGEPF010000040.1"/>
</dbReference>
<name>A0ABS3S7I4_9ACTN</name>
<accession>A0ABS3S7I4</accession>
<reference evidence="1 2" key="1">
    <citation type="submission" date="2021-03" db="EMBL/GenBank/DDBJ databases">
        <title>Actinomadura violae sp. nov., isolated from lichen in Thailand.</title>
        <authorList>
            <person name="Kanchanasin P."/>
            <person name="Saeng-In P."/>
            <person name="Phongsopitanun W."/>
            <person name="Yuki M."/>
            <person name="Kudo T."/>
            <person name="Ohkuma M."/>
            <person name="Tanasupawat S."/>
        </authorList>
    </citation>
    <scope>NUCLEOTIDE SEQUENCE [LARGE SCALE GENOMIC DNA]</scope>
    <source>
        <strain evidence="1 2">LCR2-06</strain>
    </source>
</reference>
<comment type="caution">
    <text evidence="1">The sequence shown here is derived from an EMBL/GenBank/DDBJ whole genome shotgun (WGS) entry which is preliminary data.</text>
</comment>
<gene>
    <name evidence="1" type="ORF">J4709_46095</name>
</gene>
<dbReference type="Proteomes" id="UP000680206">
    <property type="component" value="Unassembled WGS sequence"/>
</dbReference>